<dbReference type="InterPro" id="IPR025659">
    <property type="entry name" value="Tubby-like_C"/>
</dbReference>
<dbReference type="EMBL" id="KZ451895">
    <property type="protein sequence ID" value="PKA65379.1"/>
    <property type="molecule type" value="Genomic_DNA"/>
</dbReference>
<dbReference type="InterPro" id="IPR007612">
    <property type="entry name" value="LOR"/>
</dbReference>
<evidence type="ECO:0000256" key="1">
    <source>
        <dbReference type="ARBA" id="ARBA00005437"/>
    </source>
</evidence>
<dbReference type="Proteomes" id="UP000236161">
    <property type="component" value="Unassembled WGS sequence"/>
</dbReference>
<dbReference type="PANTHER" id="PTHR31087:SF58">
    <property type="entry name" value="OS07G0230700 PROTEIN"/>
    <property type="match status" value="1"/>
</dbReference>
<sequence>MDDRSNMINIPPPAASSSGAVINPRFCVGYPLDLAFTTKAPGGKRGQLSAVDSSGNTIFRAKRSTWRGFTQLVDAAGHPVVTMKAKFWTMHNRWRVFAGDSTEPKDLLFSLKRTSTFQLHDEWVVFLAANTKEVVCDFKITGSYRKKNYSIYRGNSTLVAAQMIKEHKLAGLSLGKHAYGASISPNCDYAFVSALAAIFHELELRRRRAAAGQAAGAAAGAAAC</sequence>
<evidence type="ECO:0000313" key="3">
    <source>
        <dbReference type="Proteomes" id="UP000236161"/>
    </source>
</evidence>
<organism evidence="2 3">
    <name type="scientific">Apostasia shenzhenica</name>
    <dbReference type="NCBI Taxonomy" id="1088818"/>
    <lineage>
        <taxon>Eukaryota</taxon>
        <taxon>Viridiplantae</taxon>
        <taxon>Streptophyta</taxon>
        <taxon>Embryophyta</taxon>
        <taxon>Tracheophyta</taxon>
        <taxon>Spermatophyta</taxon>
        <taxon>Magnoliopsida</taxon>
        <taxon>Liliopsida</taxon>
        <taxon>Asparagales</taxon>
        <taxon>Orchidaceae</taxon>
        <taxon>Apostasioideae</taxon>
        <taxon>Apostasia</taxon>
    </lineage>
</organism>
<dbReference type="InterPro" id="IPR038595">
    <property type="entry name" value="LOR_sf"/>
</dbReference>
<dbReference type="Pfam" id="PF04525">
    <property type="entry name" value="LOR"/>
    <property type="match status" value="1"/>
</dbReference>
<accession>A0A2I0BC79</accession>
<evidence type="ECO:0000313" key="2">
    <source>
        <dbReference type="EMBL" id="PKA65379.1"/>
    </source>
</evidence>
<protein>
    <submittedName>
        <fullName evidence="2">Protein LURP-one-related 15</fullName>
    </submittedName>
</protein>
<dbReference type="Gene3D" id="2.40.160.200">
    <property type="entry name" value="LURP1-related"/>
    <property type="match status" value="1"/>
</dbReference>
<dbReference type="SUPFAM" id="SSF54518">
    <property type="entry name" value="Tubby C-terminal domain-like"/>
    <property type="match status" value="1"/>
</dbReference>
<comment type="similarity">
    <text evidence="1">Belongs to the LOR family.</text>
</comment>
<reference evidence="2 3" key="1">
    <citation type="journal article" date="2017" name="Nature">
        <title>The Apostasia genome and the evolution of orchids.</title>
        <authorList>
            <person name="Zhang G.Q."/>
            <person name="Liu K.W."/>
            <person name="Li Z."/>
            <person name="Lohaus R."/>
            <person name="Hsiao Y.Y."/>
            <person name="Niu S.C."/>
            <person name="Wang J.Y."/>
            <person name="Lin Y.C."/>
            <person name="Xu Q."/>
            <person name="Chen L.J."/>
            <person name="Yoshida K."/>
            <person name="Fujiwara S."/>
            <person name="Wang Z.W."/>
            <person name="Zhang Y.Q."/>
            <person name="Mitsuda N."/>
            <person name="Wang M."/>
            <person name="Liu G.H."/>
            <person name="Pecoraro L."/>
            <person name="Huang H.X."/>
            <person name="Xiao X.J."/>
            <person name="Lin M."/>
            <person name="Wu X.Y."/>
            <person name="Wu W.L."/>
            <person name="Chen Y.Y."/>
            <person name="Chang S.B."/>
            <person name="Sakamoto S."/>
            <person name="Ohme-Takagi M."/>
            <person name="Yagi M."/>
            <person name="Zeng S.J."/>
            <person name="Shen C.Y."/>
            <person name="Yeh C.M."/>
            <person name="Luo Y.B."/>
            <person name="Tsai W.C."/>
            <person name="Van de Peer Y."/>
            <person name="Liu Z.J."/>
        </authorList>
    </citation>
    <scope>NUCLEOTIDE SEQUENCE [LARGE SCALE GENOMIC DNA]</scope>
    <source>
        <strain evidence="3">cv. Shenzhen</strain>
        <tissue evidence="2">Stem</tissue>
    </source>
</reference>
<keyword evidence="3" id="KW-1185">Reference proteome</keyword>
<dbReference type="AlphaFoldDB" id="A0A2I0BC79"/>
<dbReference type="OrthoDB" id="97518at2759"/>
<dbReference type="PANTHER" id="PTHR31087">
    <property type="match status" value="1"/>
</dbReference>
<gene>
    <name evidence="2" type="ORF">AXF42_Ash005713</name>
</gene>
<dbReference type="STRING" id="1088818.A0A2I0BC79"/>
<name>A0A2I0BC79_9ASPA</name>
<proteinExistence type="inferred from homology"/>